<feature type="coiled-coil region" evidence="1">
    <location>
        <begin position="16"/>
        <end position="46"/>
    </location>
</feature>
<dbReference type="Proteomes" id="UP000696280">
    <property type="component" value="Unassembled WGS sequence"/>
</dbReference>
<dbReference type="AlphaFoldDB" id="A0A9N9KMQ4"/>
<name>A0A9N9KMQ4_9HELO</name>
<feature type="region of interest" description="Disordered" evidence="2">
    <location>
        <begin position="187"/>
        <end position="215"/>
    </location>
</feature>
<evidence type="ECO:0000313" key="3">
    <source>
        <dbReference type="EMBL" id="CAG8949528.1"/>
    </source>
</evidence>
<evidence type="ECO:0000256" key="1">
    <source>
        <dbReference type="SAM" id="Coils"/>
    </source>
</evidence>
<comment type="caution">
    <text evidence="3">The sequence shown here is derived from an EMBL/GenBank/DDBJ whole genome shotgun (WGS) entry which is preliminary data.</text>
</comment>
<proteinExistence type="predicted"/>
<evidence type="ECO:0000313" key="4">
    <source>
        <dbReference type="Proteomes" id="UP000696280"/>
    </source>
</evidence>
<protein>
    <submittedName>
        <fullName evidence="3">Uncharacterized protein</fullName>
    </submittedName>
</protein>
<keyword evidence="1" id="KW-0175">Coiled coil</keyword>
<gene>
    <name evidence="3" type="ORF">HYFRA_00007760</name>
</gene>
<keyword evidence="4" id="KW-1185">Reference proteome</keyword>
<organism evidence="3 4">
    <name type="scientific">Hymenoscyphus fraxineus</name>
    <dbReference type="NCBI Taxonomy" id="746836"/>
    <lineage>
        <taxon>Eukaryota</taxon>
        <taxon>Fungi</taxon>
        <taxon>Dikarya</taxon>
        <taxon>Ascomycota</taxon>
        <taxon>Pezizomycotina</taxon>
        <taxon>Leotiomycetes</taxon>
        <taxon>Helotiales</taxon>
        <taxon>Helotiaceae</taxon>
        <taxon>Hymenoscyphus</taxon>
    </lineage>
</organism>
<dbReference type="EMBL" id="CAJVRL010000014">
    <property type="protein sequence ID" value="CAG8949528.1"/>
    <property type="molecule type" value="Genomic_DNA"/>
</dbReference>
<sequence>MPVYRQEIALSDGPEAVRQAREHNQVIEENNNLREEINRLKAAAAKEIDPQTIVDGTLEEFNIEKAKNVITETVSAAQPPPTQNMPEDLIKSMLQPENIKVIGQAIGQEGFFALLKCVFREEECKAENRLMQAFEEFKKDIKEELKEFHSTILKEMKEDFEVSQKSIAEEMKNSLMEQRLSALETSAPCTNSMSPALKRGSDSVPFETNEKGKKRQRLEPIIETCQDHSDSTFTSKRFSDPDSPEQSNKATMIDLTLGDDVEGDSIQRGWYQLNIPYTLKDVDPRCPKKVLQLIRKYGSLKKEPAHRNSKISSKKDNLKGPRLCWASKYEPLTGFDDHSFLEGGGECAMCKEKK</sequence>
<accession>A0A9N9KMQ4</accession>
<evidence type="ECO:0000256" key="2">
    <source>
        <dbReference type="SAM" id="MobiDB-lite"/>
    </source>
</evidence>
<reference evidence="3" key="1">
    <citation type="submission" date="2021-07" db="EMBL/GenBank/DDBJ databases">
        <authorList>
            <person name="Durling M."/>
        </authorList>
    </citation>
    <scope>NUCLEOTIDE SEQUENCE</scope>
</reference>